<protein>
    <submittedName>
        <fullName evidence="2">Uncharacterized protein</fullName>
    </submittedName>
</protein>
<dbReference type="OrthoDB" id="3938623at2759"/>
<feature type="compositionally biased region" description="Low complexity" evidence="1">
    <location>
        <begin position="10"/>
        <end position="23"/>
    </location>
</feature>
<dbReference type="GO" id="GO:0006914">
    <property type="term" value="P:autophagy"/>
    <property type="evidence" value="ECO:0007669"/>
    <property type="project" value="InterPro"/>
</dbReference>
<dbReference type="STRING" id="1531966.A0A0A1T9M7"/>
<dbReference type="EMBL" id="CDHN01000003">
    <property type="protein sequence ID" value="CEJ91499.1"/>
    <property type="molecule type" value="Genomic_DNA"/>
</dbReference>
<feature type="compositionally biased region" description="Polar residues" evidence="1">
    <location>
        <begin position="993"/>
        <end position="1002"/>
    </location>
</feature>
<dbReference type="Proteomes" id="UP000039046">
    <property type="component" value="Unassembled WGS sequence"/>
</dbReference>
<feature type="compositionally biased region" description="Low complexity" evidence="1">
    <location>
        <begin position="864"/>
        <end position="873"/>
    </location>
</feature>
<accession>A0A0A1T9M7</accession>
<dbReference type="GO" id="GO:0042594">
    <property type="term" value="P:response to starvation"/>
    <property type="evidence" value="ECO:0007669"/>
    <property type="project" value="TreeGrafter"/>
</dbReference>
<evidence type="ECO:0000313" key="2">
    <source>
        <dbReference type="EMBL" id="CEJ91499.1"/>
    </source>
</evidence>
<proteinExistence type="predicted"/>
<feature type="region of interest" description="Disordered" evidence="1">
    <location>
        <begin position="1"/>
        <end position="116"/>
    </location>
</feature>
<dbReference type="PANTHER" id="PTHR13268">
    <property type="entry name" value="BREAST CARCINOMA AMPLIFIED SEQUENCE 3"/>
    <property type="match status" value="1"/>
</dbReference>
<name>A0A0A1T9M7_9HYPO</name>
<organism evidence="2 3">
    <name type="scientific">[Torrubiella] hemipterigena</name>
    <dbReference type="NCBI Taxonomy" id="1531966"/>
    <lineage>
        <taxon>Eukaryota</taxon>
        <taxon>Fungi</taxon>
        <taxon>Dikarya</taxon>
        <taxon>Ascomycota</taxon>
        <taxon>Pezizomycotina</taxon>
        <taxon>Sordariomycetes</taxon>
        <taxon>Hypocreomycetidae</taxon>
        <taxon>Hypocreales</taxon>
        <taxon>Clavicipitaceae</taxon>
        <taxon>Clavicipitaceae incertae sedis</taxon>
        <taxon>'Torrubiella' clade</taxon>
    </lineage>
</organism>
<feature type="compositionally biased region" description="Basic and acidic residues" evidence="1">
    <location>
        <begin position="972"/>
        <end position="982"/>
    </location>
</feature>
<dbReference type="PANTHER" id="PTHR13268:SF0">
    <property type="entry name" value="BCAS3 MICROTUBULE ASSOCIATED CELL MIGRATION FACTOR"/>
    <property type="match status" value="1"/>
</dbReference>
<feature type="region of interest" description="Disordered" evidence="1">
    <location>
        <begin position="132"/>
        <end position="205"/>
    </location>
</feature>
<dbReference type="InterPro" id="IPR045142">
    <property type="entry name" value="BCAS3-like"/>
</dbReference>
<feature type="region of interest" description="Disordered" evidence="1">
    <location>
        <begin position="972"/>
        <end position="1002"/>
    </location>
</feature>
<keyword evidence="3" id="KW-1185">Reference proteome</keyword>
<evidence type="ECO:0000256" key="1">
    <source>
        <dbReference type="SAM" id="MobiDB-lite"/>
    </source>
</evidence>
<sequence>MPSKKKHAKANGGIAAAVASQAANDSSVEPSTSSDASSKGQVASNPSSPGLSSPEFKPTQQPPAGMSPLVGPFSTTSISASPRYGNGYEWSRGAMAGSPGNLISLAGESPPTNPSSYEDAGARLHQGWGIPHRQIMTPSPTSLSPPAGSRRPISYHMDANYLSETPPQSSVPSQRRSSMHSPLHAAEQTRSPFSQPAYPDHNTDATSASLAGLRAGDNGLYFGFDKLPASTDSAEADTVVVAGYHGGLRIYSVGKRGLDPVGSLKGLRGGVLNAKILPWTLKQDPEGLCPLICVTIHGPVLPASPTAVPDDTDSVRTDAPTNNPLPVVDAYQTSVEIYSLKTNQLVDVILQAPLQPISTQVSITSPLFQPPPPASSFSIHCGEGLIAICSGVSGECWVYSQLAEKQNGNYVACLGKVWTCLQRTHKPDTADETNSTQSKLPSRPRGQLAAFSVSGHWIAYAPAAPSSQMSLRAHLPVPILGKGPGITSVTPPQAPQLNSSIETSMADSMMNKIMRETTQELLQGAKWVGKQGLQAWNSYWNKPAAGQQHPSVAQSPPKQWNGNQGAVSGASNFPPTHGASTSPAIKEPGLISILDAHSLPLSSSLHPLITFPSPGGCSFLSLSPTSFNLFTANSKGDVQIVWDLLRLRSTHLSPLQTATSTLSASGPLVRQVAQFSRMTVARIIDVCWKEPTGDRLAVVTERGTVHMLDMPFGASLWPPPRRRRIRAKNDEGKTDTPSSAVSIATGAIGAAYQAAKPFVNRSRRSSGNGSAAPAAPVATLKESAAHGGRVIAASITSSIGKTSTAINQLRHTRENRVALPSSASLPSPCCVAWSATNRSSLYTVGGGTVRKFPERGTAARSTGSSARNRPARSARPIDFKVPLLPDATVAPLIRKVLDGMPAEDYLDLSEPETDVANTVTLKGKRVAAMPEAGSAAAITHVEIETSTPYQPFHTDRRVGLCEYVTTTATSDNIDKSNADKLKSTKKNKGVDTAQATRGPSSSAWAFGGSLPCTKINVGMAPAAAEDETDGVVTDDGPLMSSTTQHITPYGEAEQIVVTTRRRRGARQGEDGLEDGFFEDDCEVLDFADQRV</sequence>
<feature type="compositionally biased region" description="Polar residues" evidence="1">
    <location>
        <begin position="24"/>
        <end position="51"/>
    </location>
</feature>
<reference evidence="2 3" key="1">
    <citation type="journal article" date="2015" name="Genome Announc.">
        <title>Draft Genome Sequence and Gene Annotation of the Entomopathogenic Fungus Verticillium hemipterigenum.</title>
        <authorList>
            <person name="Horn F."/>
            <person name="Habel A."/>
            <person name="Scharf D.H."/>
            <person name="Dworschak J."/>
            <person name="Brakhage A.A."/>
            <person name="Guthke R."/>
            <person name="Hertweck C."/>
            <person name="Linde J."/>
        </authorList>
    </citation>
    <scope>NUCLEOTIDE SEQUENCE [LARGE SCALE GENOMIC DNA]</scope>
</reference>
<dbReference type="GO" id="GO:0005737">
    <property type="term" value="C:cytoplasm"/>
    <property type="evidence" value="ECO:0007669"/>
    <property type="project" value="TreeGrafter"/>
</dbReference>
<feature type="compositionally biased region" description="Polar residues" evidence="1">
    <location>
        <begin position="548"/>
        <end position="583"/>
    </location>
</feature>
<gene>
    <name evidence="2" type="ORF">VHEMI07206</name>
</gene>
<dbReference type="HOGENOM" id="CLU_005319_0_0_1"/>
<feature type="region of interest" description="Disordered" evidence="1">
    <location>
        <begin position="544"/>
        <end position="584"/>
    </location>
</feature>
<dbReference type="AlphaFoldDB" id="A0A0A1T9M7"/>
<evidence type="ECO:0000313" key="3">
    <source>
        <dbReference type="Proteomes" id="UP000039046"/>
    </source>
</evidence>
<dbReference type="SUPFAM" id="SSF50978">
    <property type="entry name" value="WD40 repeat-like"/>
    <property type="match status" value="1"/>
</dbReference>
<feature type="region of interest" description="Disordered" evidence="1">
    <location>
        <begin position="853"/>
        <end position="873"/>
    </location>
</feature>
<dbReference type="InterPro" id="IPR036322">
    <property type="entry name" value="WD40_repeat_dom_sf"/>
</dbReference>
<feature type="compositionally biased region" description="Low complexity" evidence="1">
    <location>
        <begin position="166"/>
        <end position="176"/>
    </location>
</feature>